<dbReference type="InterPro" id="IPR001608">
    <property type="entry name" value="Ala_racemase_N"/>
</dbReference>
<evidence type="ECO:0000313" key="5">
    <source>
        <dbReference type="Proteomes" id="UP000178606"/>
    </source>
</evidence>
<comment type="similarity">
    <text evidence="1">Belongs to the DSD1 family.</text>
</comment>
<dbReference type="SUPFAM" id="SSF51419">
    <property type="entry name" value="PLP-binding barrel"/>
    <property type="match status" value="1"/>
</dbReference>
<evidence type="ECO:0000313" key="4">
    <source>
        <dbReference type="EMBL" id="OGG51319.1"/>
    </source>
</evidence>
<protein>
    <recommendedName>
        <fullName evidence="3">D-serine dehydratase-like domain-containing protein</fullName>
    </recommendedName>
</protein>
<feature type="domain" description="D-serine dehydratase-like" evidence="3">
    <location>
        <begin position="260"/>
        <end position="348"/>
    </location>
</feature>
<accession>A0A1F6CQ68</accession>
<dbReference type="GO" id="GO:0036088">
    <property type="term" value="P:D-serine catabolic process"/>
    <property type="evidence" value="ECO:0007669"/>
    <property type="project" value="TreeGrafter"/>
</dbReference>
<organism evidence="4 5">
    <name type="scientific">Handelsmanbacteria sp. (strain RIFCSPLOWO2_12_FULL_64_10)</name>
    <dbReference type="NCBI Taxonomy" id="1817868"/>
    <lineage>
        <taxon>Bacteria</taxon>
        <taxon>Candidatus Handelsmaniibacteriota</taxon>
    </lineage>
</organism>
<reference evidence="4 5" key="1">
    <citation type="journal article" date="2016" name="Nat. Commun.">
        <title>Thousands of microbial genomes shed light on interconnected biogeochemical processes in an aquifer system.</title>
        <authorList>
            <person name="Anantharaman K."/>
            <person name="Brown C.T."/>
            <person name="Hug L.A."/>
            <person name="Sharon I."/>
            <person name="Castelle C.J."/>
            <person name="Probst A.J."/>
            <person name="Thomas B.C."/>
            <person name="Singh A."/>
            <person name="Wilkins M.J."/>
            <person name="Karaoz U."/>
            <person name="Brodie E.L."/>
            <person name="Williams K.H."/>
            <person name="Hubbard S.S."/>
            <person name="Banfield J.F."/>
        </authorList>
    </citation>
    <scope>NUCLEOTIDE SEQUENCE [LARGE SCALE GENOMIC DNA]</scope>
    <source>
        <strain evidence="5">RIFCSPLOWO2_12_FULL_64_10</strain>
    </source>
</reference>
<dbReference type="Proteomes" id="UP000178606">
    <property type="component" value="Unassembled WGS sequence"/>
</dbReference>
<dbReference type="InterPro" id="IPR042208">
    <property type="entry name" value="D-ser_dehydrat-like_sf"/>
</dbReference>
<keyword evidence="2" id="KW-0456">Lyase</keyword>
<evidence type="ECO:0000256" key="1">
    <source>
        <dbReference type="ARBA" id="ARBA00005323"/>
    </source>
</evidence>
<dbReference type="PANTHER" id="PTHR28004">
    <property type="entry name" value="ZGC:162816-RELATED"/>
    <property type="match status" value="1"/>
</dbReference>
<dbReference type="PANTHER" id="PTHR28004:SF2">
    <property type="entry name" value="D-SERINE DEHYDRATASE"/>
    <property type="match status" value="1"/>
</dbReference>
<dbReference type="InterPro" id="IPR051466">
    <property type="entry name" value="D-amino_acid_metab_enzyme"/>
</dbReference>
<dbReference type="AlphaFoldDB" id="A0A1F6CQ68"/>
<dbReference type="Pfam" id="PF01168">
    <property type="entry name" value="Ala_racemase_N"/>
    <property type="match status" value="1"/>
</dbReference>
<comment type="caution">
    <text evidence="4">The sequence shown here is derived from an EMBL/GenBank/DDBJ whole genome shotgun (WGS) entry which is preliminary data.</text>
</comment>
<dbReference type="Gene3D" id="3.20.20.10">
    <property type="entry name" value="Alanine racemase"/>
    <property type="match status" value="1"/>
</dbReference>
<sequence>MSLIGLPKQEIDTPALLVDLAALERNIEQMARTIVREAGVRWRPHTKGIKTPAIAHMLLRAGASGVTCAKLGEAEVMAAAGIRDILIANQVVGPQKVARLVNLRRHADVVVAVDCVEHIEALDRAAREKGVRLRVVIEVNVGMNRAGVEPGGPALNLARKIAALPGLQFAGVMTWESLALRIADQEEKRRVVAEALQKLTGSAKLCREAGLPAEIVSCGGTGTYWLSAFQPGITEIQAGGGVLGDLNYSRNFRVPGHEYALTVLSTVTSRPTPTRIICDAGRKTMSTEAGPPEPAGIANVKSVGLSAEHGKIELEAPSETPRVGDKIEWIVAYGDVTVALHDVFYGIRDGRVEVVWPILGRGKLQ</sequence>
<evidence type="ECO:0000259" key="3">
    <source>
        <dbReference type="SMART" id="SM01119"/>
    </source>
</evidence>
<name>A0A1F6CQ68_HANXR</name>
<dbReference type="InterPro" id="IPR029066">
    <property type="entry name" value="PLP-binding_barrel"/>
</dbReference>
<evidence type="ECO:0000256" key="2">
    <source>
        <dbReference type="ARBA" id="ARBA00023239"/>
    </source>
</evidence>
<dbReference type="Pfam" id="PF14031">
    <property type="entry name" value="D-ser_dehydrat"/>
    <property type="match status" value="1"/>
</dbReference>
<proteinExistence type="inferred from homology"/>
<dbReference type="CDD" id="cd06819">
    <property type="entry name" value="PLPDE_III_LS_D-TA"/>
    <property type="match status" value="1"/>
</dbReference>
<dbReference type="GO" id="GO:0008721">
    <property type="term" value="F:D-serine ammonia-lyase activity"/>
    <property type="evidence" value="ECO:0007669"/>
    <property type="project" value="TreeGrafter"/>
</dbReference>
<dbReference type="InterPro" id="IPR026956">
    <property type="entry name" value="D-ser_dehydrat-like_dom"/>
</dbReference>
<gene>
    <name evidence="4" type="ORF">A3F84_02955</name>
</gene>
<dbReference type="SMART" id="SM01119">
    <property type="entry name" value="D-ser_dehydrat"/>
    <property type="match status" value="1"/>
</dbReference>
<dbReference type="Gene3D" id="2.40.37.20">
    <property type="entry name" value="D-serine dehydratase-like domain"/>
    <property type="match status" value="1"/>
</dbReference>
<dbReference type="EMBL" id="MFKF01000187">
    <property type="protein sequence ID" value="OGG51319.1"/>
    <property type="molecule type" value="Genomic_DNA"/>
</dbReference>